<dbReference type="InterPro" id="IPR011256">
    <property type="entry name" value="Reg_factor_effector_dom_sf"/>
</dbReference>
<dbReference type="SUPFAM" id="SSF55136">
    <property type="entry name" value="Probable bacterial effector-binding domain"/>
    <property type="match status" value="1"/>
</dbReference>
<evidence type="ECO:0000313" key="3">
    <source>
        <dbReference type="Proteomes" id="UP001242811"/>
    </source>
</evidence>
<dbReference type="RefSeq" id="WP_025716180.1">
    <property type="nucleotide sequence ID" value="NZ_CP045298.1"/>
</dbReference>
<name>A0ABU0KYN9_9BACL</name>
<gene>
    <name evidence="2" type="ORF">QOZ95_002732</name>
</gene>
<feature type="domain" description="GyrI-like small molecule binding" evidence="1">
    <location>
        <begin position="6"/>
        <end position="132"/>
    </location>
</feature>
<protein>
    <submittedName>
        <fullName evidence="2">Transcriptional regulator YdeE</fullName>
    </submittedName>
</protein>
<dbReference type="EMBL" id="JAUSWA010000014">
    <property type="protein sequence ID" value="MDQ0494567.1"/>
    <property type="molecule type" value="Genomic_DNA"/>
</dbReference>
<sequence>MRSNFNVDIRRIPAFRVATLAAQAPFTELGDEVRKQWQQVQRMVPEIHPERLDADIGYVLSPQWTVAEENGNITLKVGVKVSSWHAIPGTLERIEIPEQVYAVTRFQGDRERLSTIYDDLFAWLDRNGYERNTVEGAYWMEMNRLKPVNPFDIPFEEIQRFDYDIAIAIMPK</sequence>
<accession>A0ABU0KYN9</accession>
<dbReference type="Proteomes" id="UP001242811">
    <property type="component" value="Unassembled WGS sequence"/>
</dbReference>
<dbReference type="Gene3D" id="3.20.80.10">
    <property type="entry name" value="Regulatory factor, effector binding domain"/>
    <property type="match status" value="1"/>
</dbReference>
<reference evidence="2 3" key="1">
    <citation type="submission" date="2023-07" db="EMBL/GenBank/DDBJ databases">
        <title>Genomic Encyclopedia of Type Strains, Phase IV (KMG-IV): sequencing the most valuable type-strain genomes for metagenomic binning, comparative biology and taxonomic classification.</title>
        <authorList>
            <person name="Goeker M."/>
        </authorList>
    </citation>
    <scope>NUCLEOTIDE SEQUENCE [LARGE SCALE GENOMIC DNA]</scope>
    <source>
        <strain evidence="2 3">DSM 14914</strain>
    </source>
</reference>
<keyword evidence="3" id="KW-1185">Reference proteome</keyword>
<comment type="caution">
    <text evidence="2">The sequence shown here is derived from an EMBL/GenBank/DDBJ whole genome shotgun (WGS) entry which is preliminary data.</text>
</comment>
<evidence type="ECO:0000313" key="2">
    <source>
        <dbReference type="EMBL" id="MDQ0494567.1"/>
    </source>
</evidence>
<dbReference type="InterPro" id="IPR029442">
    <property type="entry name" value="GyrI-like"/>
</dbReference>
<proteinExistence type="predicted"/>
<organism evidence="2 3">
    <name type="scientific">Paenibacillus brasilensis</name>
    <dbReference type="NCBI Taxonomy" id="128574"/>
    <lineage>
        <taxon>Bacteria</taxon>
        <taxon>Bacillati</taxon>
        <taxon>Bacillota</taxon>
        <taxon>Bacilli</taxon>
        <taxon>Bacillales</taxon>
        <taxon>Paenibacillaceae</taxon>
        <taxon>Paenibacillus</taxon>
    </lineage>
</organism>
<evidence type="ECO:0000259" key="1">
    <source>
        <dbReference type="Pfam" id="PF06445"/>
    </source>
</evidence>
<dbReference type="Pfam" id="PF06445">
    <property type="entry name" value="GyrI-like"/>
    <property type="match status" value="1"/>
</dbReference>